<gene>
    <name evidence="1" type="ORF">SLEP1_g46504</name>
</gene>
<comment type="caution">
    <text evidence="1">The sequence shown here is derived from an EMBL/GenBank/DDBJ whole genome shotgun (WGS) entry which is preliminary data.</text>
</comment>
<dbReference type="EMBL" id="BPVZ01000129">
    <property type="protein sequence ID" value="GKV38615.1"/>
    <property type="molecule type" value="Genomic_DNA"/>
</dbReference>
<evidence type="ECO:0000313" key="2">
    <source>
        <dbReference type="Proteomes" id="UP001054252"/>
    </source>
</evidence>
<organism evidence="1 2">
    <name type="scientific">Rubroshorea leprosula</name>
    <dbReference type="NCBI Taxonomy" id="152421"/>
    <lineage>
        <taxon>Eukaryota</taxon>
        <taxon>Viridiplantae</taxon>
        <taxon>Streptophyta</taxon>
        <taxon>Embryophyta</taxon>
        <taxon>Tracheophyta</taxon>
        <taxon>Spermatophyta</taxon>
        <taxon>Magnoliopsida</taxon>
        <taxon>eudicotyledons</taxon>
        <taxon>Gunneridae</taxon>
        <taxon>Pentapetalae</taxon>
        <taxon>rosids</taxon>
        <taxon>malvids</taxon>
        <taxon>Malvales</taxon>
        <taxon>Dipterocarpaceae</taxon>
        <taxon>Rubroshorea</taxon>
    </lineage>
</organism>
<keyword evidence="2" id="KW-1185">Reference proteome</keyword>
<dbReference type="AlphaFoldDB" id="A0AAV5LMF4"/>
<sequence length="41" mass="5045">MPPRRQNPPRQRAVRDIEMEELHQQIQRFQERLEAFEGQQA</sequence>
<protein>
    <submittedName>
        <fullName evidence="1">Uncharacterized protein</fullName>
    </submittedName>
</protein>
<dbReference type="Proteomes" id="UP001054252">
    <property type="component" value="Unassembled WGS sequence"/>
</dbReference>
<evidence type="ECO:0000313" key="1">
    <source>
        <dbReference type="EMBL" id="GKV38615.1"/>
    </source>
</evidence>
<accession>A0AAV5LMF4</accession>
<reference evidence="1 2" key="1">
    <citation type="journal article" date="2021" name="Commun. Biol.">
        <title>The genome of Shorea leprosula (Dipterocarpaceae) highlights the ecological relevance of drought in aseasonal tropical rainforests.</title>
        <authorList>
            <person name="Ng K.K.S."/>
            <person name="Kobayashi M.J."/>
            <person name="Fawcett J.A."/>
            <person name="Hatakeyama M."/>
            <person name="Paape T."/>
            <person name="Ng C.H."/>
            <person name="Ang C.C."/>
            <person name="Tnah L.H."/>
            <person name="Lee C.T."/>
            <person name="Nishiyama T."/>
            <person name="Sese J."/>
            <person name="O'Brien M.J."/>
            <person name="Copetti D."/>
            <person name="Mohd Noor M.I."/>
            <person name="Ong R.C."/>
            <person name="Putra M."/>
            <person name="Sireger I.Z."/>
            <person name="Indrioko S."/>
            <person name="Kosugi Y."/>
            <person name="Izuno A."/>
            <person name="Isagi Y."/>
            <person name="Lee S.L."/>
            <person name="Shimizu K.K."/>
        </authorList>
    </citation>
    <scope>NUCLEOTIDE SEQUENCE [LARGE SCALE GENOMIC DNA]</scope>
    <source>
        <strain evidence="1">214</strain>
    </source>
</reference>
<proteinExistence type="predicted"/>
<name>A0AAV5LMF4_9ROSI</name>